<dbReference type="VEuPathDB" id="VectorBase:RSAN_041340"/>
<reference evidence="4" key="2">
    <citation type="submission" date="2021-09" db="EMBL/GenBank/DDBJ databases">
        <authorList>
            <person name="Jia N."/>
            <person name="Wang J."/>
            <person name="Shi W."/>
            <person name="Du L."/>
            <person name="Sun Y."/>
            <person name="Zhan W."/>
            <person name="Jiang J."/>
            <person name="Wang Q."/>
            <person name="Zhang B."/>
            <person name="Ji P."/>
            <person name="Sakyi L.B."/>
            <person name="Cui X."/>
            <person name="Yuan T."/>
            <person name="Jiang B."/>
            <person name="Yang W."/>
            <person name="Lam T.T.-Y."/>
            <person name="Chang Q."/>
            <person name="Ding S."/>
            <person name="Wang X."/>
            <person name="Zhu J."/>
            <person name="Ruan X."/>
            <person name="Zhao L."/>
            <person name="Wei J."/>
            <person name="Que T."/>
            <person name="Du C."/>
            <person name="Cheng J."/>
            <person name="Dai P."/>
            <person name="Han X."/>
            <person name="Huang E."/>
            <person name="Gao Y."/>
            <person name="Liu J."/>
            <person name="Shao H."/>
            <person name="Ye R."/>
            <person name="Li L."/>
            <person name="Wei W."/>
            <person name="Wang X."/>
            <person name="Wang C."/>
            <person name="Huo Q."/>
            <person name="Li W."/>
            <person name="Guo W."/>
            <person name="Chen H."/>
            <person name="Chen S."/>
            <person name="Zhou L."/>
            <person name="Zhou L."/>
            <person name="Ni X."/>
            <person name="Tian J."/>
            <person name="Zhou Y."/>
            <person name="Sheng Y."/>
            <person name="Liu T."/>
            <person name="Pan Y."/>
            <person name="Xia L."/>
            <person name="Li J."/>
            <person name="Zhao F."/>
            <person name="Cao W."/>
        </authorList>
    </citation>
    <scope>NUCLEOTIDE SEQUENCE</scope>
    <source>
        <strain evidence="4">Rsan-2018</strain>
        <tissue evidence="4">Larvae</tissue>
    </source>
</reference>
<feature type="transmembrane region" description="Helical" evidence="2">
    <location>
        <begin position="172"/>
        <end position="192"/>
    </location>
</feature>
<evidence type="ECO:0000313" key="4">
    <source>
        <dbReference type="EMBL" id="KAH7985469.1"/>
    </source>
</evidence>
<feature type="compositionally biased region" description="Basic residues" evidence="1">
    <location>
        <begin position="94"/>
        <end position="105"/>
    </location>
</feature>
<reference evidence="4" key="1">
    <citation type="journal article" date="2020" name="Cell">
        <title>Large-Scale Comparative Analyses of Tick Genomes Elucidate Their Genetic Diversity and Vector Capacities.</title>
        <authorList>
            <consortium name="Tick Genome and Microbiome Consortium (TIGMIC)"/>
            <person name="Jia N."/>
            <person name="Wang J."/>
            <person name="Shi W."/>
            <person name="Du L."/>
            <person name="Sun Y."/>
            <person name="Zhan W."/>
            <person name="Jiang J.F."/>
            <person name="Wang Q."/>
            <person name="Zhang B."/>
            <person name="Ji P."/>
            <person name="Bell-Sakyi L."/>
            <person name="Cui X.M."/>
            <person name="Yuan T.T."/>
            <person name="Jiang B.G."/>
            <person name="Yang W.F."/>
            <person name="Lam T.T."/>
            <person name="Chang Q.C."/>
            <person name="Ding S.J."/>
            <person name="Wang X.J."/>
            <person name="Zhu J.G."/>
            <person name="Ruan X.D."/>
            <person name="Zhao L."/>
            <person name="Wei J.T."/>
            <person name="Ye R.Z."/>
            <person name="Que T.C."/>
            <person name="Du C.H."/>
            <person name="Zhou Y.H."/>
            <person name="Cheng J.X."/>
            <person name="Dai P.F."/>
            <person name="Guo W.B."/>
            <person name="Han X.H."/>
            <person name="Huang E.J."/>
            <person name="Li L.F."/>
            <person name="Wei W."/>
            <person name="Gao Y.C."/>
            <person name="Liu J.Z."/>
            <person name="Shao H.Z."/>
            <person name="Wang X."/>
            <person name="Wang C.C."/>
            <person name="Yang T.C."/>
            <person name="Huo Q.B."/>
            <person name="Li W."/>
            <person name="Chen H.Y."/>
            <person name="Chen S.E."/>
            <person name="Zhou L.G."/>
            <person name="Ni X.B."/>
            <person name="Tian J.H."/>
            <person name="Sheng Y."/>
            <person name="Liu T."/>
            <person name="Pan Y.S."/>
            <person name="Xia L.Y."/>
            <person name="Li J."/>
            <person name="Zhao F."/>
            <person name="Cao W.C."/>
        </authorList>
    </citation>
    <scope>NUCLEOTIDE SEQUENCE</scope>
    <source>
        <strain evidence="4">Rsan-2018</strain>
    </source>
</reference>
<name>A0A9D4YRF7_RHISA</name>
<accession>A0A9D4YRF7</accession>
<evidence type="ECO:0000256" key="2">
    <source>
        <dbReference type="SAM" id="Phobius"/>
    </source>
</evidence>
<feature type="compositionally biased region" description="Low complexity" evidence="1">
    <location>
        <begin position="22"/>
        <end position="32"/>
    </location>
</feature>
<feature type="transmembrane region" description="Helical" evidence="2">
    <location>
        <begin position="201"/>
        <end position="224"/>
    </location>
</feature>
<dbReference type="Proteomes" id="UP000821837">
    <property type="component" value="Unassembled WGS sequence"/>
</dbReference>
<keyword evidence="2" id="KW-0812">Transmembrane</keyword>
<dbReference type="EMBL" id="JABSTV010000896">
    <property type="protein sequence ID" value="KAH7985469.1"/>
    <property type="molecule type" value="Genomic_DNA"/>
</dbReference>
<feature type="region of interest" description="Disordered" evidence="1">
    <location>
        <begin position="1"/>
        <end position="124"/>
    </location>
</feature>
<comment type="caution">
    <text evidence="4">The sequence shown here is derived from an EMBL/GenBank/DDBJ whole genome shotgun (WGS) entry which is preliminary data.</text>
</comment>
<gene>
    <name evidence="4" type="ORF">HPB52_025616</name>
</gene>
<feature type="domain" description="Fatty acyl-CoA reductase C-terminal" evidence="3">
    <location>
        <begin position="126"/>
        <end position="157"/>
    </location>
</feature>
<evidence type="ECO:0000256" key="1">
    <source>
        <dbReference type="SAM" id="MobiDB-lite"/>
    </source>
</evidence>
<evidence type="ECO:0000313" key="5">
    <source>
        <dbReference type="Proteomes" id="UP000821837"/>
    </source>
</evidence>
<keyword evidence="2" id="KW-0472">Membrane</keyword>
<evidence type="ECO:0000259" key="3">
    <source>
        <dbReference type="Pfam" id="PF03015"/>
    </source>
</evidence>
<feature type="compositionally biased region" description="Basic and acidic residues" evidence="1">
    <location>
        <begin position="1"/>
        <end position="17"/>
    </location>
</feature>
<protein>
    <recommendedName>
        <fullName evidence="3">Fatty acyl-CoA reductase C-terminal domain-containing protein</fullName>
    </recommendedName>
</protein>
<dbReference type="InterPro" id="IPR033640">
    <property type="entry name" value="FAR_C"/>
</dbReference>
<proteinExistence type="predicted"/>
<organism evidence="4 5">
    <name type="scientific">Rhipicephalus sanguineus</name>
    <name type="common">Brown dog tick</name>
    <name type="synonym">Ixodes sanguineus</name>
    <dbReference type="NCBI Taxonomy" id="34632"/>
    <lineage>
        <taxon>Eukaryota</taxon>
        <taxon>Metazoa</taxon>
        <taxon>Ecdysozoa</taxon>
        <taxon>Arthropoda</taxon>
        <taxon>Chelicerata</taxon>
        <taxon>Arachnida</taxon>
        <taxon>Acari</taxon>
        <taxon>Parasitiformes</taxon>
        <taxon>Ixodida</taxon>
        <taxon>Ixodoidea</taxon>
        <taxon>Ixodidae</taxon>
        <taxon>Rhipicephalinae</taxon>
        <taxon>Rhipicephalus</taxon>
        <taxon>Rhipicephalus</taxon>
    </lineage>
</organism>
<keyword evidence="5" id="KW-1185">Reference proteome</keyword>
<dbReference type="AlphaFoldDB" id="A0A9D4YRF7"/>
<feature type="compositionally biased region" description="Polar residues" evidence="1">
    <location>
        <begin position="81"/>
        <end position="90"/>
    </location>
</feature>
<sequence>MTQKPEDAKEDPPEAGRVRRQAATAATAAAAADDVPGPSTETPAAKRPRGRPPKAVSVEPIAPKPTAARKSRKVEDAAQPATETPSTSKAVPTKARRVSRKKRSRSSSPSSTVDTASDAPRRRGARRRTFDFDIRSIDWVAYMEQYILGVRRYVLKEDPSTIPTARRNLNRIYYIGMLAQLLFVAGVIRLLVKHTRTFNDLWWSLVSNILQLAVRISLAVQSIASRH</sequence>
<dbReference type="Pfam" id="PF03015">
    <property type="entry name" value="Sterile"/>
    <property type="match status" value="1"/>
</dbReference>
<feature type="compositionally biased region" description="Low complexity" evidence="1">
    <location>
        <begin position="106"/>
        <end position="118"/>
    </location>
</feature>
<keyword evidence="2" id="KW-1133">Transmembrane helix</keyword>